<organism evidence="1 2">
    <name type="scientific">Trichinella pseudospiralis</name>
    <name type="common">Parasitic roundworm</name>
    <dbReference type="NCBI Taxonomy" id="6337"/>
    <lineage>
        <taxon>Eukaryota</taxon>
        <taxon>Metazoa</taxon>
        <taxon>Ecdysozoa</taxon>
        <taxon>Nematoda</taxon>
        <taxon>Enoplea</taxon>
        <taxon>Dorylaimia</taxon>
        <taxon>Trichinellida</taxon>
        <taxon>Trichinellidae</taxon>
        <taxon>Trichinella</taxon>
    </lineage>
</organism>
<proteinExistence type="predicted"/>
<evidence type="ECO:0000313" key="1">
    <source>
        <dbReference type="EMBL" id="KRY64494.1"/>
    </source>
</evidence>
<comment type="caution">
    <text evidence="1">The sequence shown here is derived from an EMBL/GenBank/DDBJ whole genome shotgun (WGS) entry which is preliminary data.</text>
</comment>
<protein>
    <submittedName>
        <fullName evidence="1">Uncharacterized protein</fullName>
    </submittedName>
</protein>
<dbReference type="AlphaFoldDB" id="A0A0V1DSE7"/>
<sequence length="109" mass="12431">MPKYKIKCKRGPNTSRKGVCAVMLLERETAYKACKLHLQKPLKCTATNRQPGGCQNVQKIHRRNKESGCTNTYIYLSVRHSKKNCLFVKCAESSSVGWLAEELFCVKTY</sequence>
<dbReference type="EMBL" id="JYDR01000384">
    <property type="protein sequence ID" value="KRY64494.1"/>
    <property type="molecule type" value="Genomic_DNA"/>
</dbReference>
<evidence type="ECO:0000313" key="2">
    <source>
        <dbReference type="Proteomes" id="UP000054632"/>
    </source>
</evidence>
<gene>
    <name evidence="1" type="ORF">T4A_8771</name>
</gene>
<accession>A0A0V1DSE7</accession>
<dbReference type="Proteomes" id="UP000054632">
    <property type="component" value="Unassembled WGS sequence"/>
</dbReference>
<reference evidence="1 2" key="1">
    <citation type="submission" date="2015-01" db="EMBL/GenBank/DDBJ databases">
        <title>Evolution of Trichinella species and genotypes.</title>
        <authorList>
            <person name="Korhonen P.K."/>
            <person name="Edoardo P."/>
            <person name="Giuseppe L.R."/>
            <person name="Gasser R.B."/>
        </authorList>
    </citation>
    <scope>NUCLEOTIDE SEQUENCE [LARGE SCALE GENOMIC DNA]</scope>
    <source>
        <strain evidence="1">ISS13</strain>
    </source>
</reference>
<name>A0A0V1DSE7_TRIPS</name>